<reference evidence="2" key="1">
    <citation type="journal article" date="2020" name="Nature">
        <title>Giant virus diversity and host interactions through global metagenomics.</title>
        <authorList>
            <person name="Schulz F."/>
            <person name="Roux S."/>
            <person name="Paez-Espino D."/>
            <person name="Jungbluth S."/>
            <person name="Walsh D.A."/>
            <person name="Denef V.J."/>
            <person name="McMahon K.D."/>
            <person name="Konstantinidis K.T."/>
            <person name="Eloe-Fadrosh E.A."/>
            <person name="Kyrpides N.C."/>
            <person name="Woyke T."/>
        </authorList>
    </citation>
    <scope>NUCLEOTIDE SEQUENCE</scope>
    <source>
        <strain evidence="2">GVMAG-M-3300023179-4</strain>
    </source>
</reference>
<dbReference type="InterPro" id="IPR040911">
    <property type="entry name" value="Exostosin_GT47"/>
</dbReference>
<name>A0A6C0GZU3_9ZZZZ</name>
<accession>A0A6C0GZU3</accession>
<feature type="domain" description="Exostosin GT47" evidence="1">
    <location>
        <begin position="280"/>
        <end position="327"/>
    </location>
</feature>
<sequence>MDIKKILFKNNKNNVNNLESRHSYIEKKINIQNVNIYLPIAVFSKINYNKDNTSYLGSHQSLAEKKINIQNTNKSIPITFFLKKKYNKNIAADLGSNQSLIKKNINIQNTNKYLINGLFSKKKSSYLGNCQLFEKKINIQNAYNSFSIVLFLKKNIEFNFGGGQEYMGLKYHMEDAFIEKGINENANNCPPIAIFSKKYYNEICELNHEKIYDFCFIGSIDSNSQARQWVIDFAKKYFTHNSIFINTDNDPNWKLLGSFDYSNKNLGYCPKKMNDNQSRNVQYRVVKENIEYFERMCKSKYCLCPAGDSAWSFRFYEVLMCKSIPIVENWHHTYRTKEESKLNYKYILYENINTNINYDDYIIKNTQIFENNHLLK</sequence>
<evidence type="ECO:0000313" key="2">
    <source>
        <dbReference type="EMBL" id="QHT73824.1"/>
    </source>
</evidence>
<organism evidence="2">
    <name type="scientific">viral metagenome</name>
    <dbReference type="NCBI Taxonomy" id="1070528"/>
    <lineage>
        <taxon>unclassified sequences</taxon>
        <taxon>metagenomes</taxon>
        <taxon>organismal metagenomes</taxon>
    </lineage>
</organism>
<protein>
    <recommendedName>
        <fullName evidence="1">Exostosin GT47 domain-containing protein</fullName>
    </recommendedName>
</protein>
<dbReference type="Pfam" id="PF03016">
    <property type="entry name" value="Exostosin_GT47"/>
    <property type="match status" value="1"/>
</dbReference>
<dbReference type="AlphaFoldDB" id="A0A6C0GZU3"/>
<proteinExistence type="predicted"/>
<dbReference type="EMBL" id="MN739832">
    <property type="protein sequence ID" value="QHT73824.1"/>
    <property type="molecule type" value="Genomic_DNA"/>
</dbReference>
<evidence type="ECO:0000259" key="1">
    <source>
        <dbReference type="Pfam" id="PF03016"/>
    </source>
</evidence>